<dbReference type="GeneID" id="25152569"/>
<dbReference type="STRING" id="1505907.TEU_03855"/>
<accession>A0A097QSV9</accession>
<evidence type="ECO:0000313" key="4">
    <source>
        <dbReference type="Proteomes" id="UP000029980"/>
    </source>
</evidence>
<dbReference type="Gene3D" id="3.40.50.720">
    <property type="entry name" value="NAD(P)-binding Rossmann-like Domain"/>
    <property type="match status" value="1"/>
</dbReference>
<protein>
    <recommendedName>
        <fullName evidence="2">NAD-dependent epimerase/dehydratase domain-containing protein</fullName>
    </recommendedName>
</protein>
<keyword evidence="1" id="KW-0520">NAD</keyword>
<evidence type="ECO:0000313" key="3">
    <source>
        <dbReference type="EMBL" id="AIU69546.1"/>
    </source>
</evidence>
<proteinExistence type="predicted"/>
<dbReference type="Pfam" id="PF01370">
    <property type="entry name" value="Epimerase"/>
    <property type="match status" value="1"/>
</dbReference>
<organism evidence="3 4">
    <name type="scientific">Thermococcus eurythermalis</name>
    <dbReference type="NCBI Taxonomy" id="1505907"/>
    <lineage>
        <taxon>Archaea</taxon>
        <taxon>Methanobacteriati</taxon>
        <taxon>Methanobacteriota</taxon>
        <taxon>Thermococci</taxon>
        <taxon>Thermococcales</taxon>
        <taxon>Thermococcaceae</taxon>
        <taxon>Thermococcus</taxon>
    </lineage>
</organism>
<reference evidence="3 4" key="1">
    <citation type="journal article" date="2015" name="Int. J. Syst. Evol. Microbiol.">
        <title>Thermococcus eurythermalis sp. nov., a conditional piezophilic hyperthermophilic archaeon with a wide temperature range isolated from an oil-immersed chimney in the Guaymas Basin.</title>
        <authorList>
            <person name="Zhao W."/>
            <person name="Zeng X."/>
            <person name="Xiao X."/>
        </authorList>
    </citation>
    <scope>NUCLEOTIDE SEQUENCE [LARGE SCALE GENOMIC DNA]</scope>
    <source>
        <strain evidence="3 4">A501</strain>
    </source>
</reference>
<dbReference type="OrthoDB" id="4907at2157"/>
<keyword evidence="4" id="KW-1185">Reference proteome</keyword>
<dbReference type="KEGG" id="teu:TEU_03855"/>
<feature type="domain" description="NAD-dependent epimerase/dehydratase" evidence="2">
    <location>
        <begin position="2"/>
        <end position="243"/>
    </location>
</feature>
<name>A0A097QSV9_9EURY</name>
<dbReference type="Proteomes" id="UP000029980">
    <property type="component" value="Chromosome"/>
</dbReference>
<dbReference type="InterPro" id="IPR036291">
    <property type="entry name" value="NAD(P)-bd_dom_sf"/>
</dbReference>
<sequence>MILITGVAGFIGFHLARTLLEQGEDVIGVDNLNPYYSVKLKEKRLEILSEYSNFSFIKTDLGNWNEFYSSLKDVPIDLIVHLGAQAGVRYSLENPWVYIHSNEYGTLNVFELARRKDVEQVVYASSSSVYGGNTKIPFSENDRVDKPISLYAATKRANELMAYTYHHLYGTRMIGLRFFTVYGEFGRPDMAYFKFAKNIMLGKEIEIYGYGKLKRDFTYISDIVEGIKRAMSLDTEYEIINLGNNRPVELDYFVSLLEKYLGKEAKKKYVEKPKADVEITYADITKAKEILGWEPKVKIEDGLKKFCDWFVKNWEWIKTI</sequence>
<dbReference type="HOGENOM" id="CLU_007383_1_7_2"/>
<evidence type="ECO:0000256" key="1">
    <source>
        <dbReference type="ARBA" id="ARBA00023027"/>
    </source>
</evidence>
<dbReference type="PANTHER" id="PTHR43574">
    <property type="entry name" value="EPIMERASE-RELATED"/>
    <property type="match status" value="1"/>
</dbReference>
<dbReference type="Gene3D" id="3.90.25.10">
    <property type="entry name" value="UDP-galactose 4-epimerase, domain 1"/>
    <property type="match status" value="1"/>
</dbReference>
<dbReference type="PRINTS" id="PR01713">
    <property type="entry name" value="NUCEPIMERASE"/>
</dbReference>
<dbReference type="InterPro" id="IPR001509">
    <property type="entry name" value="Epimerase_deHydtase"/>
</dbReference>
<evidence type="ECO:0000259" key="2">
    <source>
        <dbReference type="Pfam" id="PF01370"/>
    </source>
</evidence>
<gene>
    <name evidence="3" type="ORF">TEU_03855</name>
</gene>
<dbReference type="RefSeq" id="WP_050002526.1">
    <property type="nucleotide sequence ID" value="NZ_CP008887.1"/>
</dbReference>
<dbReference type="SUPFAM" id="SSF51735">
    <property type="entry name" value="NAD(P)-binding Rossmann-fold domains"/>
    <property type="match status" value="1"/>
</dbReference>
<dbReference type="EMBL" id="CP008887">
    <property type="protein sequence ID" value="AIU69546.1"/>
    <property type="molecule type" value="Genomic_DNA"/>
</dbReference>
<dbReference type="AlphaFoldDB" id="A0A097QSV9"/>